<dbReference type="WBParaSite" id="PDA_v2.g14350.t1">
    <property type="protein sequence ID" value="PDA_v2.g14350.t1"/>
    <property type="gene ID" value="PDA_v2.g14350"/>
</dbReference>
<dbReference type="AlphaFoldDB" id="A0A914PHT7"/>
<accession>A0A914PHT7</accession>
<sequence length="537" mass="62277">MTKVITFDKKITHYGGCTVDLNNKEKCLNIKMVNEDETTLSINFNYKFIKKQNFLCAFQDDNDKNWIMIIFEKIKECKTIYYAITKAKKKDKQLLNDFDENETFKSSFFIPLIEEIHGNTSVYQDLKEVVLNFVNSLGNYEKVNYLNLLVNAILTPGNSSSSSGDGSYNGTAASLNKVEPEKGEASPMLALVSSLNEVLYGGPGTQDFDYDDYSLDAAKDETQEIEEPLNDTSSSTATHSYGLRNRKRRSYAKLELSRGNSPEGDRTVRIKLPRKDEPTKPQTQYIDIQAQDYHIHKFLNGKLQLQIFAPGDRTKCYKYYSSYKSFRCLTFRCLKCQKQKYSNGAIIKKNPDGTEYVKMKAHHVCQPSQFYPSETVQLTSFENYENEYGKELFIFINDGFYFRYYYLKQQDYYACSHCGKLGKMTEAVIRETENGERYVEAETVHICAPRQYIPKIRAPWYLIRPNRNGNNQLVVFANDERTLCHTFYWHKTEKVFNCFKCFAKHSSLAAKIYNDVNGEEFVQFYHQHDCAPIPYVP</sequence>
<organism evidence="2 3">
    <name type="scientific">Panagrolaimus davidi</name>
    <dbReference type="NCBI Taxonomy" id="227884"/>
    <lineage>
        <taxon>Eukaryota</taxon>
        <taxon>Metazoa</taxon>
        <taxon>Ecdysozoa</taxon>
        <taxon>Nematoda</taxon>
        <taxon>Chromadorea</taxon>
        <taxon>Rhabditida</taxon>
        <taxon>Tylenchina</taxon>
        <taxon>Panagrolaimomorpha</taxon>
        <taxon>Panagrolaimoidea</taxon>
        <taxon>Panagrolaimidae</taxon>
        <taxon>Panagrolaimus</taxon>
    </lineage>
</organism>
<proteinExistence type="predicted"/>
<name>A0A914PHT7_9BILA</name>
<feature type="region of interest" description="Disordered" evidence="1">
    <location>
        <begin position="222"/>
        <end position="244"/>
    </location>
</feature>
<evidence type="ECO:0000256" key="1">
    <source>
        <dbReference type="SAM" id="MobiDB-lite"/>
    </source>
</evidence>
<evidence type="ECO:0000313" key="2">
    <source>
        <dbReference type="Proteomes" id="UP000887578"/>
    </source>
</evidence>
<dbReference type="Proteomes" id="UP000887578">
    <property type="component" value="Unplaced"/>
</dbReference>
<keyword evidence="2" id="KW-1185">Reference proteome</keyword>
<reference evidence="3" key="1">
    <citation type="submission" date="2022-11" db="UniProtKB">
        <authorList>
            <consortium name="WormBaseParasite"/>
        </authorList>
    </citation>
    <scope>IDENTIFICATION</scope>
</reference>
<protein>
    <submittedName>
        <fullName evidence="3">Uncharacterized protein</fullName>
    </submittedName>
</protein>
<feature type="compositionally biased region" description="Polar residues" evidence="1">
    <location>
        <begin position="230"/>
        <end position="239"/>
    </location>
</feature>
<evidence type="ECO:0000313" key="3">
    <source>
        <dbReference type="WBParaSite" id="PDA_v2.g14350.t1"/>
    </source>
</evidence>